<dbReference type="OrthoDB" id="2290643at2759"/>
<gene>
    <name evidence="2" type="ORF">BGZ65_011286</name>
</gene>
<keyword evidence="3" id="KW-1185">Reference proteome</keyword>
<feature type="compositionally biased region" description="Basic and acidic residues" evidence="1">
    <location>
        <begin position="319"/>
        <end position="341"/>
    </location>
</feature>
<proteinExistence type="predicted"/>
<sequence>MTCPYARLLAKPRAGKEVGYDQHPLWAKAVNMISSKLPTAPEGLSRTSVEYFTQLATAITNIWSGSTYAKSLEYLTRVLLRLHLAPNREKAFQRCSRLKAQGKETTRPQQWTRNYWKWRMSQLFKELVDARESGRTKRTKPLLRLLLRTNNKKPFHNTGSAIPTINKQLEQWSLNQAKHLNNSEISDSNVTAAPIQGTLEEELSVFVHQNEDADLDAADEFGWLDDLNLQEYKEPPSTPVNTTTCTIPDRSHFKESTRAQLKALQRVLITLLESPSIVGSVSPAYVKTMAYEATNFTDHECETVVFLTNVLRRYVPKRRPGDDGRSKTSIEHEHAATRCRY</sequence>
<evidence type="ECO:0000256" key="1">
    <source>
        <dbReference type="SAM" id="MobiDB-lite"/>
    </source>
</evidence>
<evidence type="ECO:0000313" key="3">
    <source>
        <dbReference type="Proteomes" id="UP000749646"/>
    </source>
</evidence>
<evidence type="ECO:0000313" key="2">
    <source>
        <dbReference type="EMBL" id="KAF9920412.1"/>
    </source>
</evidence>
<protein>
    <submittedName>
        <fullName evidence="2">Uncharacterized protein</fullName>
    </submittedName>
</protein>
<organism evidence="2 3">
    <name type="scientific">Modicella reniformis</name>
    <dbReference type="NCBI Taxonomy" id="1440133"/>
    <lineage>
        <taxon>Eukaryota</taxon>
        <taxon>Fungi</taxon>
        <taxon>Fungi incertae sedis</taxon>
        <taxon>Mucoromycota</taxon>
        <taxon>Mortierellomycotina</taxon>
        <taxon>Mortierellomycetes</taxon>
        <taxon>Mortierellales</taxon>
        <taxon>Mortierellaceae</taxon>
        <taxon>Modicella</taxon>
    </lineage>
</organism>
<name>A0A9P6IL48_9FUNG</name>
<dbReference type="AlphaFoldDB" id="A0A9P6IL48"/>
<reference evidence="2" key="1">
    <citation type="journal article" date="2020" name="Fungal Divers.">
        <title>Resolving the Mortierellaceae phylogeny through synthesis of multi-gene phylogenetics and phylogenomics.</title>
        <authorList>
            <person name="Vandepol N."/>
            <person name="Liber J."/>
            <person name="Desiro A."/>
            <person name="Na H."/>
            <person name="Kennedy M."/>
            <person name="Barry K."/>
            <person name="Grigoriev I.V."/>
            <person name="Miller A.N."/>
            <person name="O'Donnell K."/>
            <person name="Stajich J.E."/>
            <person name="Bonito G."/>
        </authorList>
    </citation>
    <scope>NUCLEOTIDE SEQUENCE</scope>
    <source>
        <strain evidence="2">MES-2147</strain>
    </source>
</reference>
<dbReference type="EMBL" id="JAAAHW010011264">
    <property type="protein sequence ID" value="KAF9920412.1"/>
    <property type="molecule type" value="Genomic_DNA"/>
</dbReference>
<comment type="caution">
    <text evidence="2">The sequence shown here is derived from an EMBL/GenBank/DDBJ whole genome shotgun (WGS) entry which is preliminary data.</text>
</comment>
<accession>A0A9P6IL48</accession>
<feature type="region of interest" description="Disordered" evidence="1">
    <location>
        <begin position="317"/>
        <end position="341"/>
    </location>
</feature>
<dbReference type="Proteomes" id="UP000749646">
    <property type="component" value="Unassembled WGS sequence"/>
</dbReference>